<evidence type="ECO:0000313" key="4">
    <source>
        <dbReference type="Proteomes" id="UP001139103"/>
    </source>
</evidence>
<dbReference type="Gene3D" id="3.30.700.10">
    <property type="entry name" value="Glycoprotein, Type 4 Pilin"/>
    <property type="match status" value="1"/>
</dbReference>
<dbReference type="PANTHER" id="PTHR30093">
    <property type="entry name" value="GENERAL SECRETION PATHWAY PROTEIN G"/>
    <property type="match status" value="1"/>
</dbReference>
<dbReference type="InterPro" id="IPR027558">
    <property type="entry name" value="Pre_pil_HX9DG_C"/>
</dbReference>
<name>A0A9X1MJF3_9BACT</name>
<dbReference type="AlphaFoldDB" id="A0A9X1MJF3"/>
<dbReference type="RefSeq" id="WP_230217288.1">
    <property type="nucleotide sequence ID" value="NZ_JAJKFT010000004.1"/>
</dbReference>
<dbReference type="Proteomes" id="UP001139103">
    <property type="component" value="Unassembled WGS sequence"/>
</dbReference>
<dbReference type="EMBL" id="JAJKFT010000004">
    <property type="protein sequence ID" value="MCC9628218.1"/>
    <property type="molecule type" value="Genomic_DNA"/>
</dbReference>
<dbReference type="InterPro" id="IPR012902">
    <property type="entry name" value="N_methyl_site"/>
</dbReference>
<feature type="domain" description="DUF1559" evidence="2">
    <location>
        <begin position="35"/>
        <end position="308"/>
    </location>
</feature>
<comment type="caution">
    <text evidence="3">The sequence shown here is derived from an EMBL/GenBank/DDBJ whole genome shotgun (WGS) entry which is preliminary data.</text>
</comment>
<organism evidence="3 4">
    <name type="scientific">Blastopirellula sediminis</name>
    <dbReference type="NCBI Taxonomy" id="2894196"/>
    <lineage>
        <taxon>Bacteria</taxon>
        <taxon>Pseudomonadati</taxon>
        <taxon>Planctomycetota</taxon>
        <taxon>Planctomycetia</taxon>
        <taxon>Pirellulales</taxon>
        <taxon>Pirellulaceae</taxon>
        <taxon>Blastopirellula</taxon>
    </lineage>
</organism>
<keyword evidence="1" id="KW-1133">Transmembrane helix</keyword>
<proteinExistence type="predicted"/>
<keyword evidence="1" id="KW-0812">Transmembrane</keyword>
<evidence type="ECO:0000256" key="1">
    <source>
        <dbReference type="SAM" id="Phobius"/>
    </source>
</evidence>
<dbReference type="InterPro" id="IPR045584">
    <property type="entry name" value="Pilin-like"/>
</dbReference>
<accession>A0A9X1MJF3</accession>
<protein>
    <submittedName>
        <fullName evidence="3">DUF1559 domain-containing protein</fullName>
    </submittedName>
</protein>
<dbReference type="InterPro" id="IPR011453">
    <property type="entry name" value="DUF1559"/>
</dbReference>
<dbReference type="NCBIfam" id="TIGR02532">
    <property type="entry name" value="IV_pilin_GFxxxE"/>
    <property type="match status" value="1"/>
</dbReference>
<dbReference type="PANTHER" id="PTHR30093:SF2">
    <property type="entry name" value="TYPE II SECRETION SYSTEM PROTEIN H"/>
    <property type="match status" value="1"/>
</dbReference>
<sequence>MLRPIRAQRAFTLVELLVVIAIIGVLIALLLPAVQQAREAARRMQCTNHLKQLGLAMHNYESTFRLFPYGHQTEVSGNTHRRDCWYQRILPFLEQKGLSDQYEADTTEYVHQINNVISTTSIFSLTCPSDPNSPGKGANGGTTAFQGNYVVSAGPGTWSFSSTSPSTINVTAGDITGSNPGGMLFRESHTTFRDCTDGSTNTLLAAEGIVRANGTGAWGNSGGYWGGAPHGSFGFSVGETPNTSVADRNYSCKATSTPGAPNMAPCENGNSGGLAGRWNYARSYHPGGVNGCLTDGSVRFFPDTIDRQTWLRLGIRNDGQVIGEF</sequence>
<keyword evidence="1" id="KW-0472">Membrane</keyword>
<evidence type="ECO:0000313" key="3">
    <source>
        <dbReference type="EMBL" id="MCC9628218.1"/>
    </source>
</evidence>
<dbReference type="NCBIfam" id="TIGR04294">
    <property type="entry name" value="pre_pil_HX9DG"/>
    <property type="match status" value="1"/>
</dbReference>
<feature type="transmembrane region" description="Helical" evidence="1">
    <location>
        <begin position="12"/>
        <end position="34"/>
    </location>
</feature>
<dbReference type="SUPFAM" id="SSF54523">
    <property type="entry name" value="Pili subunits"/>
    <property type="match status" value="1"/>
</dbReference>
<evidence type="ECO:0000259" key="2">
    <source>
        <dbReference type="Pfam" id="PF07596"/>
    </source>
</evidence>
<dbReference type="Pfam" id="PF07596">
    <property type="entry name" value="SBP_bac_10"/>
    <property type="match status" value="1"/>
</dbReference>
<keyword evidence="4" id="KW-1185">Reference proteome</keyword>
<reference evidence="3" key="1">
    <citation type="submission" date="2021-11" db="EMBL/GenBank/DDBJ databases">
        <title>Genome sequence.</title>
        <authorList>
            <person name="Sun Q."/>
        </authorList>
    </citation>
    <scope>NUCLEOTIDE SEQUENCE</scope>
    <source>
        <strain evidence="3">JC732</strain>
    </source>
</reference>
<gene>
    <name evidence="3" type="ORF">LOC68_07410</name>
</gene>
<dbReference type="Pfam" id="PF07963">
    <property type="entry name" value="N_methyl"/>
    <property type="match status" value="1"/>
</dbReference>